<keyword evidence="7" id="KW-0732">Signal</keyword>
<dbReference type="GO" id="GO:0071944">
    <property type="term" value="C:cell periphery"/>
    <property type="evidence" value="ECO:0007669"/>
    <property type="project" value="UniProtKB-ARBA"/>
</dbReference>
<organism evidence="8 9">
    <name type="scientific">Achaetomium macrosporum</name>
    <dbReference type="NCBI Taxonomy" id="79813"/>
    <lineage>
        <taxon>Eukaryota</taxon>
        <taxon>Fungi</taxon>
        <taxon>Dikarya</taxon>
        <taxon>Ascomycota</taxon>
        <taxon>Pezizomycotina</taxon>
        <taxon>Sordariomycetes</taxon>
        <taxon>Sordariomycetidae</taxon>
        <taxon>Sordariales</taxon>
        <taxon>Chaetomiaceae</taxon>
        <taxon>Achaetomium</taxon>
    </lineage>
</organism>
<gene>
    <name evidence="8" type="ORF">C8A03DRAFT_45177</name>
</gene>
<evidence type="ECO:0000313" key="8">
    <source>
        <dbReference type="EMBL" id="KAK4236904.1"/>
    </source>
</evidence>
<reference evidence="8" key="1">
    <citation type="journal article" date="2023" name="Mol. Phylogenet. Evol.">
        <title>Genome-scale phylogeny and comparative genomics of the fungal order Sordariales.</title>
        <authorList>
            <person name="Hensen N."/>
            <person name="Bonometti L."/>
            <person name="Westerberg I."/>
            <person name="Brannstrom I.O."/>
            <person name="Guillou S."/>
            <person name="Cros-Aarteil S."/>
            <person name="Calhoun S."/>
            <person name="Haridas S."/>
            <person name="Kuo A."/>
            <person name="Mondo S."/>
            <person name="Pangilinan J."/>
            <person name="Riley R."/>
            <person name="LaButti K."/>
            <person name="Andreopoulos B."/>
            <person name="Lipzen A."/>
            <person name="Chen C."/>
            <person name="Yan M."/>
            <person name="Daum C."/>
            <person name="Ng V."/>
            <person name="Clum A."/>
            <person name="Steindorff A."/>
            <person name="Ohm R.A."/>
            <person name="Martin F."/>
            <person name="Silar P."/>
            <person name="Natvig D.O."/>
            <person name="Lalanne C."/>
            <person name="Gautier V."/>
            <person name="Ament-Velasquez S.L."/>
            <person name="Kruys A."/>
            <person name="Hutchinson M.I."/>
            <person name="Powell A.J."/>
            <person name="Barry K."/>
            <person name="Miller A.N."/>
            <person name="Grigoriev I.V."/>
            <person name="Debuchy R."/>
            <person name="Gladieux P."/>
            <person name="Hiltunen Thoren M."/>
            <person name="Johannesson H."/>
        </authorList>
    </citation>
    <scope>NUCLEOTIDE SEQUENCE</scope>
    <source>
        <strain evidence="8">CBS 532.94</strain>
    </source>
</reference>
<evidence type="ECO:0008006" key="10">
    <source>
        <dbReference type="Google" id="ProtNLM"/>
    </source>
</evidence>
<protein>
    <recommendedName>
        <fullName evidence="10">Mid2 domain-containing protein</fullName>
    </recommendedName>
</protein>
<feature type="chain" id="PRO_5042891310" description="Mid2 domain-containing protein" evidence="7">
    <location>
        <begin position="24"/>
        <end position="462"/>
    </location>
</feature>
<dbReference type="PANTHER" id="PTHR15549:SF6">
    <property type="entry name" value="MID2 DOMAIN-CONTAINING PROTEIN"/>
    <property type="match status" value="1"/>
</dbReference>
<evidence type="ECO:0000256" key="6">
    <source>
        <dbReference type="SAM" id="Phobius"/>
    </source>
</evidence>
<name>A0AAN7C7L7_9PEZI</name>
<evidence type="ECO:0000256" key="5">
    <source>
        <dbReference type="SAM" id="MobiDB-lite"/>
    </source>
</evidence>
<dbReference type="Proteomes" id="UP001303760">
    <property type="component" value="Unassembled WGS sequence"/>
</dbReference>
<evidence type="ECO:0000256" key="3">
    <source>
        <dbReference type="ARBA" id="ARBA00022989"/>
    </source>
</evidence>
<comment type="subcellular location">
    <subcellularLocation>
        <location evidence="1">Membrane</location>
        <topology evidence="1">Single-pass membrane protein</topology>
    </subcellularLocation>
</comment>
<feature type="compositionally biased region" description="Low complexity" evidence="5">
    <location>
        <begin position="246"/>
        <end position="268"/>
    </location>
</feature>
<dbReference type="InterPro" id="IPR051694">
    <property type="entry name" value="Immunoregulatory_rcpt-like"/>
</dbReference>
<proteinExistence type="predicted"/>
<reference evidence="8" key="2">
    <citation type="submission" date="2023-05" db="EMBL/GenBank/DDBJ databases">
        <authorList>
            <consortium name="Lawrence Berkeley National Laboratory"/>
            <person name="Steindorff A."/>
            <person name="Hensen N."/>
            <person name="Bonometti L."/>
            <person name="Westerberg I."/>
            <person name="Brannstrom I.O."/>
            <person name="Guillou S."/>
            <person name="Cros-Aarteil S."/>
            <person name="Calhoun S."/>
            <person name="Haridas S."/>
            <person name="Kuo A."/>
            <person name="Mondo S."/>
            <person name="Pangilinan J."/>
            <person name="Riley R."/>
            <person name="Labutti K."/>
            <person name="Andreopoulos B."/>
            <person name="Lipzen A."/>
            <person name="Chen C."/>
            <person name="Yanf M."/>
            <person name="Daum C."/>
            <person name="Ng V."/>
            <person name="Clum A."/>
            <person name="Ohm R."/>
            <person name="Martin F."/>
            <person name="Silar P."/>
            <person name="Natvig D."/>
            <person name="Lalanne C."/>
            <person name="Gautier V."/>
            <person name="Ament-Velasquez S.L."/>
            <person name="Kruys A."/>
            <person name="Hutchinson M.I."/>
            <person name="Powell A.J."/>
            <person name="Barry K."/>
            <person name="Miller A.N."/>
            <person name="Grigoriev I.V."/>
            <person name="Debuchy R."/>
            <person name="Gladieux P."/>
            <person name="Thoren M.H."/>
            <person name="Johannesson H."/>
        </authorList>
    </citation>
    <scope>NUCLEOTIDE SEQUENCE</scope>
    <source>
        <strain evidence="8">CBS 532.94</strain>
    </source>
</reference>
<feature type="region of interest" description="Disordered" evidence="5">
    <location>
        <begin position="246"/>
        <end position="274"/>
    </location>
</feature>
<evidence type="ECO:0000256" key="1">
    <source>
        <dbReference type="ARBA" id="ARBA00004167"/>
    </source>
</evidence>
<keyword evidence="9" id="KW-1185">Reference proteome</keyword>
<evidence type="ECO:0000256" key="7">
    <source>
        <dbReference type="SAM" id="SignalP"/>
    </source>
</evidence>
<evidence type="ECO:0000256" key="2">
    <source>
        <dbReference type="ARBA" id="ARBA00022692"/>
    </source>
</evidence>
<feature type="signal peptide" evidence="7">
    <location>
        <begin position="1"/>
        <end position="23"/>
    </location>
</feature>
<dbReference type="PANTHER" id="PTHR15549">
    <property type="entry name" value="PAIRED IMMUNOGLOBULIN-LIKE TYPE 2 RECEPTOR"/>
    <property type="match status" value="1"/>
</dbReference>
<keyword evidence="2 6" id="KW-0812">Transmembrane</keyword>
<keyword evidence="3 6" id="KW-1133">Transmembrane helix</keyword>
<dbReference type="AlphaFoldDB" id="A0AAN7C7L7"/>
<dbReference type="GO" id="GO:0016020">
    <property type="term" value="C:membrane"/>
    <property type="evidence" value="ECO:0007669"/>
    <property type="project" value="UniProtKB-SubCell"/>
</dbReference>
<sequence length="462" mass="48796">MTSVWSRLAAFTIVAVWIAVCQALRVPDCRSETGHTHHVLGDIGCHRIWTDPVPGTKALYGLQDRILDVSRRDCLANGSNYCFGNDVDYCPGCGNCCVEGKYCCGSGEISTIVVAVIERSTVLSTVEVTLSSAATQTNTIWVTATATAVARRSVASGLSNAVSNHAAPIPRQAAAPPTVTEYATRTADVTSITSVTVTTQTTSTSVTTVYQTTTRVLNAQTTVDITSTFTVTSYAPSIVTLTTTASLIPPTTPSSATPTATSSASATPEPNPSQSLSAAAIAGIAAGASVLGLLLAAIVIVSIRRRLRGRHHPPEPLPSPDAYHHPNYDDDPMFDVRQPTIPQILPHFTTTTPPHHAVQFELPASISQQQGNGNGNGYLSVRQTTQTRPGHHLRNSSGFTTLVGTPSPTSAGFGFVGGKREDQDQHQNQYQAGIAEVQGTTPENLATHGRERAEGKLEGFLL</sequence>
<keyword evidence="4 6" id="KW-0472">Membrane</keyword>
<evidence type="ECO:0000256" key="4">
    <source>
        <dbReference type="ARBA" id="ARBA00023136"/>
    </source>
</evidence>
<dbReference type="EMBL" id="MU860166">
    <property type="protein sequence ID" value="KAK4236904.1"/>
    <property type="molecule type" value="Genomic_DNA"/>
</dbReference>
<accession>A0AAN7C7L7</accession>
<comment type="caution">
    <text evidence="8">The sequence shown here is derived from an EMBL/GenBank/DDBJ whole genome shotgun (WGS) entry which is preliminary data.</text>
</comment>
<evidence type="ECO:0000313" key="9">
    <source>
        <dbReference type="Proteomes" id="UP001303760"/>
    </source>
</evidence>
<feature type="transmembrane region" description="Helical" evidence="6">
    <location>
        <begin position="278"/>
        <end position="303"/>
    </location>
</feature>